<dbReference type="EMBL" id="JBHUOF010000004">
    <property type="protein sequence ID" value="MFD2798470.1"/>
    <property type="molecule type" value="Genomic_DNA"/>
</dbReference>
<keyword evidence="1" id="KW-0472">Membrane</keyword>
<keyword evidence="1" id="KW-1133">Transmembrane helix</keyword>
<gene>
    <name evidence="2" type="ORF">ACFS2C_03585</name>
</gene>
<organism evidence="2 3">
    <name type="scientific">Prauserella oleivorans</name>
    <dbReference type="NCBI Taxonomy" id="1478153"/>
    <lineage>
        <taxon>Bacteria</taxon>
        <taxon>Bacillati</taxon>
        <taxon>Actinomycetota</taxon>
        <taxon>Actinomycetes</taxon>
        <taxon>Pseudonocardiales</taxon>
        <taxon>Pseudonocardiaceae</taxon>
        <taxon>Prauserella</taxon>
    </lineage>
</organism>
<evidence type="ECO:0000313" key="3">
    <source>
        <dbReference type="Proteomes" id="UP001597478"/>
    </source>
</evidence>
<feature type="transmembrane region" description="Helical" evidence="1">
    <location>
        <begin position="12"/>
        <end position="34"/>
    </location>
</feature>
<dbReference type="RefSeq" id="WP_377389313.1">
    <property type="nucleotide sequence ID" value="NZ_JBHSAN010000017.1"/>
</dbReference>
<reference evidence="3" key="1">
    <citation type="journal article" date="2019" name="Int. J. Syst. Evol. Microbiol.">
        <title>The Global Catalogue of Microorganisms (GCM) 10K type strain sequencing project: providing services to taxonomists for standard genome sequencing and annotation.</title>
        <authorList>
            <consortium name="The Broad Institute Genomics Platform"/>
            <consortium name="The Broad Institute Genome Sequencing Center for Infectious Disease"/>
            <person name="Wu L."/>
            <person name="Ma J."/>
        </authorList>
    </citation>
    <scope>NUCLEOTIDE SEQUENCE [LARGE SCALE GENOMIC DNA]</scope>
    <source>
        <strain evidence="3">IBRC-M 10906</strain>
    </source>
</reference>
<dbReference type="Proteomes" id="UP001597478">
    <property type="component" value="Unassembled WGS sequence"/>
</dbReference>
<proteinExistence type="predicted"/>
<comment type="caution">
    <text evidence="2">The sequence shown here is derived from an EMBL/GenBank/DDBJ whole genome shotgun (WGS) entry which is preliminary data.</text>
</comment>
<keyword evidence="3" id="KW-1185">Reference proteome</keyword>
<evidence type="ECO:0000313" key="2">
    <source>
        <dbReference type="EMBL" id="MFD2798470.1"/>
    </source>
</evidence>
<sequence>MRRRIGDDRGAVTVEGAIALCSLLVLFGMVIAGVSAMAGQLRCTDAAGEAARLLGRGDRSLAEEAVRRLAPRGATLATRKDGRGITVAVEAPALGGILPGIAIKAEAHAELEPGVDWAGNDAGITARTR</sequence>
<evidence type="ECO:0000256" key="1">
    <source>
        <dbReference type="SAM" id="Phobius"/>
    </source>
</evidence>
<accession>A0ABW5W6F9</accession>
<protein>
    <submittedName>
        <fullName evidence="2">TadE family type IV pilus minor pilin</fullName>
    </submittedName>
</protein>
<keyword evidence="1" id="KW-0812">Transmembrane</keyword>
<dbReference type="InterPro" id="IPR049790">
    <property type="entry name" value="Rv3655c/TadE"/>
</dbReference>
<name>A0ABW5W6F9_9PSEU</name>
<dbReference type="NCBIfam" id="NF041390">
    <property type="entry name" value="TadE_Rv3655c"/>
    <property type="match status" value="1"/>
</dbReference>